<evidence type="ECO:0000313" key="4">
    <source>
        <dbReference type="Proteomes" id="UP000075635"/>
    </source>
</evidence>
<dbReference type="AlphaFoldDB" id="A0A150SFH3"/>
<dbReference type="InterPro" id="IPR023393">
    <property type="entry name" value="START-like_dom_sf"/>
</dbReference>
<dbReference type="EMBL" id="JEMB01001053">
    <property type="protein sequence ID" value="KYF91139.1"/>
    <property type="molecule type" value="Genomic_DNA"/>
</dbReference>
<accession>A0A150SFH3</accession>
<dbReference type="Proteomes" id="UP000075635">
    <property type="component" value="Unassembled WGS sequence"/>
</dbReference>
<evidence type="ECO:0000259" key="2">
    <source>
        <dbReference type="Pfam" id="PF08327"/>
    </source>
</evidence>
<reference evidence="3 4" key="1">
    <citation type="submission" date="2014-02" db="EMBL/GenBank/DDBJ databases">
        <title>The small core and large imbalanced accessory genome model reveals a collaborative survival strategy of Sorangium cellulosum strains in nature.</title>
        <authorList>
            <person name="Han K."/>
            <person name="Peng R."/>
            <person name="Blom J."/>
            <person name="Li Y.-Z."/>
        </authorList>
    </citation>
    <scope>NUCLEOTIDE SEQUENCE [LARGE SCALE GENOMIC DNA]</scope>
    <source>
        <strain evidence="3 4">So0011-07</strain>
    </source>
</reference>
<dbReference type="SUPFAM" id="SSF55961">
    <property type="entry name" value="Bet v1-like"/>
    <property type="match status" value="1"/>
</dbReference>
<feature type="domain" description="Activator of Hsp90 ATPase homologue 1/2-like C-terminal" evidence="2">
    <location>
        <begin position="14"/>
        <end position="149"/>
    </location>
</feature>
<proteinExistence type="inferred from homology"/>
<name>A0A150SFH3_SORCE</name>
<dbReference type="Pfam" id="PF08327">
    <property type="entry name" value="AHSA1"/>
    <property type="match status" value="1"/>
</dbReference>
<gene>
    <name evidence="3" type="ORF">BE17_11415</name>
</gene>
<evidence type="ECO:0000256" key="1">
    <source>
        <dbReference type="ARBA" id="ARBA00006817"/>
    </source>
</evidence>
<protein>
    <submittedName>
        <fullName evidence="3">ATPase</fullName>
    </submittedName>
</protein>
<evidence type="ECO:0000313" key="3">
    <source>
        <dbReference type="EMBL" id="KYF91139.1"/>
    </source>
</evidence>
<dbReference type="Gene3D" id="3.30.530.20">
    <property type="match status" value="1"/>
</dbReference>
<organism evidence="3 4">
    <name type="scientific">Sorangium cellulosum</name>
    <name type="common">Polyangium cellulosum</name>
    <dbReference type="NCBI Taxonomy" id="56"/>
    <lineage>
        <taxon>Bacteria</taxon>
        <taxon>Pseudomonadati</taxon>
        <taxon>Myxococcota</taxon>
        <taxon>Polyangia</taxon>
        <taxon>Polyangiales</taxon>
        <taxon>Polyangiaceae</taxon>
        <taxon>Sorangium</taxon>
    </lineage>
</organism>
<dbReference type="InterPro" id="IPR013538">
    <property type="entry name" value="ASHA1/2-like_C"/>
</dbReference>
<comment type="similarity">
    <text evidence="1">Belongs to the AHA1 family.</text>
</comment>
<comment type="caution">
    <text evidence="3">The sequence shown here is derived from an EMBL/GenBank/DDBJ whole genome shotgun (WGS) entry which is preliminary data.</text>
</comment>
<sequence>MELKFQVQTKIQKPVHEVFDAVYNPKKLSGYFTTAGASGPLDEGTTVMWGFADFDGGKPFPVSVKRVVADKLIVFEWAAAETDDSSGKPVKELPYNTTVEMHFEALGPSSTLIRIAESGWKESEKALQASYGNCQGWMHMSLCLKAYLEHGINLREGSF</sequence>